<dbReference type="InterPro" id="IPR001478">
    <property type="entry name" value="PDZ"/>
</dbReference>
<evidence type="ECO:0000256" key="5">
    <source>
        <dbReference type="SAM" id="Phobius"/>
    </source>
</evidence>
<dbReference type="InterPro" id="IPR043504">
    <property type="entry name" value="Peptidase_S1_PA_chymotrypsin"/>
</dbReference>
<dbReference type="InterPro" id="IPR051201">
    <property type="entry name" value="Chloro_Bact_Ser_Proteases"/>
</dbReference>
<evidence type="ECO:0000313" key="8">
    <source>
        <dbReference type="Proteomes" id="UP000824229"/>
    </source>
</evidence>
<accession>A0A9E2NK24</accession>
<feature type="domain" description="PDZ" evidence="6">
    <location>
        <begin position="340"/>
        <end position="434"/>
    </location>
</feature>
<sequence length="449" mass="48161">MNQEENEKELENLLENLEGESQLKEEREEIAEKLDDHTTQETESPLEEPKEQIEKTGRPFKQWIAGIAVASLCTGLGIGIGFSCIAPFNSAYYKKLMNKQISGKEQTYTLEGQSTLVPYTNSVLPPESDSSIVNIAKSIGPSVVSVYNNKKVSSELNIFYSTEEGIVTGLGSGIIFSEDDEYYYIMTNSHVVEGADSLAVNFVGDIKTEAKLVGKDSVNDIAVVKVQKAKLPEETKASIHIAPLGDSDRIEVGQLAIAIGTPATEALNNTVTTGIISAVERNITISGHTMKVIQTDAAINPGNSGGALVGPSGEVIGMNVAKTVNTEGIGFSIPINKVKEVVADLMENGSVLRPGLGITGIEVSSSSASLYDLPIGIYIESVMKGGSADLAGIEAKDVLIQFEGEMITSMTQLKALIAEKRVGDLVEVKVIRNNTQKTFKLELKEMPES</sequence>
<evidence type="ECO:0000256" key="4">
    <source>
        <dbReference type="SAM" id="MobiDB-lite"/>
    </source>
</evidence>
<feature type="compositionally biased region" description="Basic and acidic residues" evidence="4">
    <location>
        <begin position="21"/>
        <end position="40"/>
    </location>
</feature>
<reference evidence="7" key="1">
    <citation type="journal article" date="2021" name="PeerJ">
        <title>Extensive microbial diversity within the chicken gut microbiome revealed by metagenomics and culture.</title>
        <authorList>
            <person name="Gilroy R."/>
            <person name="Ravi A."/>
            <person name="Getino M."/>
            <person name="Pursley I."/>
            <person name="Horton D.L."/>
            <person name="Alikhan N.F."/>
            <person name="Baker D."/>
            <person name="Gharbi K."/>
            <person name="Hall N."/>
            <person name="Watson M."/>
            <person name="Adriaenssens E.M."/>
            <person name="Foster-Nyarko E."/>
            <person name="Jarju S."/>
            <person name="Secka A."/>
            <person name="Antonio M."/>
            <person name="Oren A."/>
            <person name="Chaudhuri R.R."/>
            <person name="La Ragione R."/>
            <person name="Hildebrand F."/>
            <person name="Pallen M.J."/>
        </authorList>
    </citation>
    <scope>NUCLEOTIDE SEQUENCE</scope>
    <source>
        <strain evidence="7">B5-657</strain>
    </source>
</reference>
<proteinExistence type="inferred from homology"/>
<dbReference type="Gene3D" id="2.40.10.10">
    <property type="entry name" value="Trypsin-like serine proteases"/>
    <property type="match status" value="2"/>
</dbReference>
<organism evidence="7 8">
    <name type="scientific">Candidatus Cellulosilyticum pullistercoris</name>
    <dbReference type="NCBI Taxonomy" id="2838521"/>
    <lineage>
        <taxon>Bacteria</taxon>
        <taxon>Bacillati</taxon>
        <taxon>Bacillota</taxon>
        <taxon>Clostridia</taxon>
        <taxon>Lachnospirales</taxon>
        <taxon>Cellulosilyticaceae</taxon>
        <taxon>Cellulosilyticum</taxon>
    </lineage>
</organism>
<evidence type="ECO:0000256" key="1">
    <source>
        <dbReference type="ARBA" id="ARBA00010541"/>
    </source>
</evidence>
<gene>
    <name evidence="7" type="ORF">H9872_00655</name>
</gene>
<dbReference type="Pfam" id="PF13365">
    <property type="entry name" value="Trypsin_2"/>
    <property type="match status" value="1"/>
</dbReference>
<dbReference type="SUPFAM" id="SSF50494">
    <property type="entry name" value="Trypsin-like serine proteases"/>
    <property type="match status" value="1"/>
</dbReference>
<dbReference type="InterPro" id="IPR001940">
    <property type="entry name" value="Peptidase_S1C"/>
</dbReference>
<dbReference type="Pfam" id="PF13180">
    <property type="entry name" value="PDZ_2"/>
    <property type="match status" value="1"/>
</dbReference>
<comment type="similarity">
    <text evidence="1">Belongs to the peptidase S1C family.</text>
</comment>
<keyword evidence="5" id="KW-1133">Transmembrane helix</keyword>
<dbReference type="GO" id="GO:0006508">
    <property type="term" value="P:proteolysis"/>
    <property type="evidence" value="ECO:0007669"/>
    <property type="project" value="UniProtKB-KW"/>
</dbReference>
<evidence type="ECO:0000259" key="6">
    <source>
        <dbReference type="PROSITE" id="PS50106"/>
    </source>
</evidence>
<dbReference type="AlphaFoldDB" id="A0A9E2NK24"/>
<keyword evidence="3" id="KW-0378">Hydrolase</keyword>
<dbReference type="PRINTS" id="PR00834">
    <property type="entry name" value="PROTEASES2C"/>
</dbReference>
<reference evidence="7" key="2">
    <citation type="submission" date="2021-04" db="EMBL/GenBank/DDBJ databases">
        <authorList>
            <person name="Gilroy R."/>
        </authorList>
    </citation>
    <scope>NUCLEOTIDE SEQUENCE</scope>
    <source>
        <strain evidence="7">B5-657</strain>
    </source>
</reference>
<evidence type="ECO:0000313" key="7">
    <source>
        <dbReference type="EMBL" id="MBU3803254.1"/>
    </source>
</evidence>
<dbReference type="EMBL" id="JAHLFQ010000013">
    <property type="protein sequence ID" value="MBU3803254.1"/>
    <property type="molecule type" value="Genomic_DNA"/>
</dbReference>
<dbReference type="Proteomes" id="UP000824229">
    <property type="component" value="Unassembled WGS sequence"/>
</dbReference>
<name>A0A9E2NK24_9FIRM</name>
<dbReference type="SMART" id="SM00228">
    <property type="entry name" value="PDZ"/>
    <property type="match status" value="1"/>
</dbReference>
<evidence type="ECO:0000256" key="3">
    <source>
        <dbReference type="ARBA" id="ARBA00022801"/>
    </source>
</evidence>
<feature type="transmembrane region" description="Helical" evidence="5">
    <location>
        <begin position="63"/>
        <end position="88"/>
    </location>
</feature>
<keyword evidence="5" id="KW-0812">Transmembrane</keyword>
<dbReference type="InterPro" id="IPR009003">
    <property type="entry name" value="Peptidase_S1_PA"/>
</dbReference>
<keyword evidence="2" id="KW-0645">Protease</keyword>
<evidence type="ECO:0000256" key="2">
    <source>
        <dbReference type="ARBA" id="ARBA00022670"/>
    </source>
</evidence>
<comment type="caution">
    <text evidence="7">The sequence shown here is derived from an EMBL/GenBank/DDBJ whole genome shotgun (WGS) entry which is preliminary data.</text>
</comment>
<feature type="region of interest" description="Disordered" evidence="4">
    <location>
        <begin position="1"/>
        <end position="54"/>
    </location>
</feature>
<dbReference type="Gene3D" id="2.30.42.10">
    <property type="match status" value="1"/>
</dbReference>
<dbReference type="InterPro" id="IPR036034">
    <property type="entry name" value="PDZ_sf"/>
</dbReference>
<dbReference type="PROSITE" id="PS50106">
    <property type="entry name" value="PDZ"/>
    <property type="match status" value="1"/>
</dbReference>
<dbReference type="GO" id="GO:0004252">
    <property type="term" value="F:serine-type endopeptidase activity"/>
    <property type="evidence" value="ECO:0007669"/>
    <property type="project" value="InterPro"/>
</dbReference>
<dbReference type="PANTHER" id="PTHR43343">
    <property type="entry name" value="PEPTIDASE S12"/>
    <property type="match status" value="1"/>
</dbReference>
<protein>
    <submittedName>
        <fullName evidence="7">Trypsin-like peptidase domain-containing protein</fullName>
    </submittedName>
</protein>
<dbReference type="SUPFAM" id="SSF50156">
    <property type="entry name" value="PDZ domain-like"/>
    <property type="match status" value="1"/>
</dbReference>
<keyword evidence="5" id="KW-0472">Membrane</keyword>
<dbReference type="PANTHER" id="PTHR43343:SF3">
    <property type="entry name" value="PROTEASE DO-LIKE 8, CHLOROPLASTIC"/>
    <property type="match status" value="1"/>
</dbReference>